<evidence type="ECO:0000313" key="2">
    <source>
        <dbReference type="Proteomes" id="UP001178461"/>
    </source>
</evidence>
<gene>
    <name evidence="1" type="ORF">PODLI_1B001389</name>
</gene>
<sequence>MRPPMAVKAQETSGQDFWKSRPTCVNIPVKTSRGGGGTAALKGLPGLGCIPPQVPRNQACTEDFAFSPAEQLASAGKRCPFRNTPVRQGEKQPLLDYSAVDESTALVEGPLGDGGIPVVATCTIPYWCPSLSPLSHLPHWLQRCGFLWCYVLSLGETYKLFSMKTQP</sequence>
<dbReference type="Proteomes" id="UP001178461">
    <property type="component" value="Chromosome 2"/>
</dbReference>
<evidence type="ECO:0000313" key="1">
    <source>
        <dbReference type="EMBL" id="CAI5767902.1"/>
    </source>
</evidence>
<name>A0AA35P165_9SAUR</name>
<protein>
    <submittedName>
        <fullName evidence="1">Uncharacterized protein</fullName>
    </submittedName>
</protein>
<accession>A0AA35P165</accession>
<organism evidence="1 2">
    <name type="scientific">Podarcis lilfordi</name>
    <name type="common">Lilford's wall lizard</name>
    <dbReference type="NCBI Taxonomy" id="74358"/>
    <lineage>
        <taxon>Eukaryota</taxon>
        <taxon>Metazoa</taxon>
        <taxon>Chordata</taxon>
        <taxon>Craniata</taxon>
        <taxon>Vertebrata</taxon>
        <taxon>Euteleostomi</taxon>
        <taxon>Lepidosauria</taxon>
        <taxon>Squamata</taxon>
        <taxon>Bifurcata</taxon>
        <taxon>Unidentata</taxon>
        <taxon>Episquamata</taxon>
        <taxon>Laterata</taxon>
        <taxon>Lacertibaenia</taxon>
        <taxon>Lacertidae</taxon>
        <taxon>Podarcis</taxon>
    </lineage>
</organism>
<dbReference type="EMBL" id="OX395127">
    <property type="protein sequence ID" value="CAI5767902.1"/>
    <property type="molecule type" value="Genomic_DNA"/>
</dbReference>
<reference evidence="1" key="1">
    <citation type="submission" date="2022-12" db="EMBL/GenBank/DDBJ databases">
        <authorList>
            <person name="Alioto T."/>
            <person name="Alioto T."/>
            <person name="Gomez Garrido J."/>
        </authorList>
    </citation>
    <scope>NUCLEOTIDE SEQUENCE</scope>
</reference>
<dbReference type="AlphaFoldDB" id="A0AA35P165"/>
<proteinExistence type="predicted"/>
<keyword evidence="2" id="KW-1185">Reference proteome</keyword>